<evidence type="ECO:0000313" key="2">
    <source>
        <dbReference type="Proteomes" id="UP001631969"/>
    </source>
</evidence>
<reference evidence="1" key="1">
    <citation type="submission" date="2024-12" db="EMBL/GenBank/DDBJ databases">
        <authorList>
            <person name="Wu N."/>
        </authorList>
    </citation>
    <scope>NUCLEOTIDE SEQUENCE</scope>
    <source>
        <strain evidence="1">P15</strain>
    </source>
</reference>
<keyword evidence="2" id="KW-1185">Reference proteome</keyword>
<protein>
    <submittedName>
        <fullName evidence="1">Sialate O-acetylesterase</fullName>
    </submittedName>
</protein>
<accession>A0ACC7NT34</accession>
<name>A0ACC7NT34_9BACL</name>
<dbReference type="EMBL" id="JBJURJ010000002">
    <property type="protein sequence ID" value="MFM9327175.1"/>
    <property type="molecule type" value="Genomic_DNA"/>
</dbReference>
<gene>
    <name evidence="1" type="ORF">ACI1P1_02580</name>
</gene>
<evidence type="ECO:0000313" key="1">
    <source>
        <dbReference type="EMBL" id="MFM9327175.1"/>
    </source>
</evidence>
<organism evidence="1 2">
    <name type="scientific">Paenibacillus mesotrionivorans</name>
    <dbReference type="NCBI Taxonomy" id="3160968"/>
    <lineage>
        <taxon>Bacteria</taxon>
        <taxon>Bacillati</taxon>
        <taxon>Bacillota</taxon>
        <taxon>Bacilli</taxon>
        <taxon>Bacillales</taxon>
        <taxon>Paenibacillaceae</taxon>
        <taxon>Paenibacillus</taxon>
    </lineage>
</organism>
<comment type="caution">
    <text evidence="1">The sequence shown here is derived from an EMBL/GenBank/DDBJ whole genome shotgun (WGS) entry which is preliminary data.</text>
</comment>
<proteinExistence type="predicted"/>
<dbReference type="Proteomes" id="UP001631969">
    <property type="component" value="Unassembled WGS sequence"/>
</dbReference>
<sequence>MKVDLIMFMGQSNMAGRGAVEEAPAVPEEVGYEFRAISDPTRLYPLAEPFGVQENNPESGVSESKKTGSMVSSFVLAYHQAVGRPVVGVSCSVGGTSINQWLPGGGFLQDAIARYQAARKWLVENGYIINRQFMVWCQGETDGDKRMSGGEYTAKVTSMIDAMISSGLETCYLVRIGNHRDDPELYQEIMAVQTTLCQTHPHAVLVSTRFASMAAEGLMKDPFHYVQEGYNRTGTDAGKNTAFHILTGKKPALEIT</sequence>